<dbReference type="FunFam" id="3.40.33.10:FF:000003">
    <property type="entry name" value="Peptidase inhibitor 15"/>
    <property type="match status" value="1"/>
</dbReference>
<evidence type="ECO:0000313" key="9">
    <source>
        <dbReference type="EMBL" id="PKK23724.1"/>
    </source>
</evidence>
<dbReference type="RefSeq" id="XP_021138832.1">
    <property type="nucleotide sequence ID" value="XM_021283157.2"/>
</dbReference>
<dbReference type="EMBL" id="AKCR02000047">
    <property type="protein sequence ID" value="PKK23724.1"/>
    <property type="molecule type" value="Genomic_DNA"/>
</dbReference>
<keyword evidence="5 7" id="KW-0732">Signal</keyword>
<evidence type="ECO:0000256" key="5">
    <source>
        <dbReference type="ARBA" id="ARBA00022729"/>
    </source>
</evidence>
<keyword evidence="3" id="KW-0964">Secreted</keyword>
<dbReference type="PRINTS" id="PR00837">
    <property type="entry name" value="V5TPXLIKE"/>
</dbReference>
<dbReference type="SMART" id="SM00198">
    <property type="entry name" value="SCP"/>
    <property type="match status" value="1"/>
</dbReference>
<dbReference type="Pfam" id="PF00188">
    <property type="entry name" value="CAP"/>
    <property type="match status" value="1"/>
</dbReference>
<feature type="chain" id="PRO_5014159712" evidence="7">
    <location>
        <begin position="24"/>
        <end position="253"/>
    </location>
</feature>
<evidence type="ECO:0000256" key="3">
    <source>
        <dbReference type="ARBA" id="ARBA00022525"/>
    </source>
</evidence>
<comment type="similarity">
    <text evidence="2">Belongs to the CRISP family.</text>
</comment>
<name>A0A2I0M219_COLLI</name>
<dbReference type="Proteomes" id="UP000053872">
    <property type="component" value="Unassembled WGS sequence"/>
</dbReference>
<evidence type="ECO:0000256" key="1">
    <source>
        <dbReference type="ARBA" id="ARBA00004613"/>
    </source>
</evidence>
<dbReference type="PANTHER" id="PTHR10334">
    <property type="entry name" value="CYSTEINE-RICH SECRETORY PROTEIN-RELATED"/>
    <property type="match status" value="1"/>
</dbReference>
<evidence type="ECO:0000256" key="7">
    <source>
        <dbReference type="SAM" id="SignalP"/>
    </source>
</evidence>
<protein>
    <submittedName>
        <fullName evidence="9">R3H domain containing-like</fullName>
    </submittedName>
</protein>
<comment type="caution">
    <text evidence="9">The sequence shown here is derived from an EMBL/GenBank/DDBJ whole genome shotgun (WGS) entry which is preliminary data.</text>
</comment>
<feature type="signal peptide" evidence="7">
    <location>
        <begin position="1"/>
        <end position="23"/>
    </location>
</feature>
<gene>
    <name evidence="9" type="primary">R3HDML</name>
    <name evidence="9" type="ORF">A306_00008972</name>
</gene>
<dbReference type="CTD" id="140902"/>
<dbReference type="InterPro" id="IPR001283">
    <property type="entry name" value="CRISP-related"/>
</dbReference>
<dbReference type="GO" id="GO:0005576">
    <property type="term" value="C:extracellular region"/>
    <property type="evidence" value="ECO:0007669"/>
    <property type="project" value="UniProtKB-SubCell"/>
</dbReference>
<evidence type="ECO:0000313" key="10">
    <source>
        <dbReference type="Proteomes" id="UP000053872"/>
    </source>
</evidence>
<feature type="domain" description="SCP" evidence="8">
    <location>
        <begin position="61"/>
        <end position="215"/>
    </location>
</feature>
<dbReference type="AlphaFoldDB" id="A0A2I0M219"/>
<dbReference type="GO" id="GO:0030414">
    <property type="term" value="F:peptidase inhibitor activity"/>
    <property type="evidence" value="ECO:0007669"/>
    <property type="project" value="UniProtKB-KW"/>
</dbReference>
<dbReference type="InterPro" id="IPR035940">
    <property type="entry name" value="CAP_sf"/>
</dbReference>
<keyword evidence="4" id="KW-0646">Protease inhibitor</keyword>
<dbReference type="GeneID" id="102094821"/>
<dbReference type="SUPFAM" id="SSF55797">
    <property type="entry name" value="PR-1-like"/>
    <property type="match status" value="1"/>
</dbReference>
<proteinExistence type="inferred from homology"/>
<evidence type="ECO:0000259" key="8">
    <source>
        <dbReference type="SMART" id="SM00198"/>
    </source>
</evidence>
<evidence type="ECO:0000256" key="4">
    <source>
        <dbReference type="ARBA" id="ARBA00022690"/>
    </source>
</evidence>
<keyword evidence="6" id="KW-0325">Glycoprotein</keyword>
<sequence length="253" mass="28385">MSVLHLPLYLTALGFWITQQSSSFLLPNATEVLSPAGDRAAGLLWGTGVPRSRRKRYLSPRDMSVILDYHNQARAQVSPPAANMEYMVWDEQLARAAEAWAARCLWDHGPRQLMRYVGQNLSIHSGRYRSVVDMVKSWHQEKQHYSFPHPHECNPRCPSKCSGSVCSHYTQMVWATSSRLGCALGSCTNVRVWGSTWRHAVILVCNYAIKGNWLGEAPYKVGRPCSACPPTYGGSCSNNMCFTGLKSNQVSWF</sequence>
<organism evidence="9 10">
    <name type="scientific">Columba livia</name>
    <name type="common">Rock dove</name>
    <dbReference type="NCBI Taxonomy" id="8932"/>
    <lineage>
        <taxon>Eukaryota</taxon>
        <taxon>Metazoa</taxon>
        <taxon>Chordata</taxon>
        <taxon>Craniata</taxon>
        <taxon>Vertebrata</taxon>
        <taxon>Euteleostomi</taxon>
        <taxon>Archelosauria</taxon>
        <taxon>Archosauria</taxon>
        <taxon>Dinosauria</taxon>
        <taxon>Saurischia</taxon>
        <taxon>Theropoda</taxon>
        <taxon>Coelurosauria</taxon>
        <taxon>Aves</taxon>
        <taxon>Neognathae</taxon>
        <taxon>Neoaves</taxon>
        <taxon>Columbimorphae</taxon>
        <taxon>Columbiformes</taxon>
        <taxon>Columbidae</taxon>
        <taxon>Columba</taxon>
    </lineage>
</organism>
<dbReference type="Gene3D" id="3.40.33.10">
    <property type="entry name" value="CAP"/>
    <property type="match status" value="1"/>
</dbReference>
<accession>A0A2I0M219</accession>
<dbReference type="STRING" id="8932.A0A2I0M219"/>
<keyword evidence="10" id="KW-1185">Reference proteome</keyword>
<evidence type="ECO:0000256" key="2">
    <source>
        <dbReference type="ARBA" id="ARBA00009923"/>
    </source>
</evidence>
<comment type="subcellular location">
    <subcellularLocation>
        <location evidence="1">Secreted</location>
    </subcellularLocation>
</comment>
<evidence type="ECO:0000256" key="6">
    <source>
        <dbReference type="ARBA" id="ARBA00023180"/>
    </source>
</evidence>
<dbReference type="InterPro" id="IPR014044">
    <property type="entry name" value="CAP_dom"/>
</dbReference>
<reference evidence="9 10" key="1">
    <citation type="journal article" date="2013" name="Science">
        <title>Genomic diversity and evolution of the head crest in the rock pigeon.</title>
        <authorList>
            <person name="Shapiro M.D."/>
            <person name="Kronenberg Z."/>
            <person name="Li C."/>
            <person name="Domyan E.T."/>
            <person name="Pan H."/>
            <person name="Campbell M."/>
            <person name="Tan H."/>
            <person name="Huff C.D."/>
            <person name="Hu H."/>
            <person name="Vickrey A.I."/>
            <person name="Nielsen S.C."/>
            <person name="Stringham S.A."/>
            <person name="Hu H."/>
            <person name="Willerslev E."/>
            <person name="Gilbert M.T."/>
            <person name="Yandell M."/>
            <person name="Zhang G."/>
            <person name="Wang J."/>
        </authorList>
    </citation>
    <scope>NUCLEOTIDE SEQUENCE [LARGE SCALE GENOMIC DNA]</scope>
    <source>
        <tissue evidence="9">Blood</tissue>
    </source>
</reference>
<dbReference type="RefSeq" id="XP_064888047.1">
    <property type="nucleotide sequence ID" value="XM_065031975.1"/>
</dbReference>
<dbReference type="InParanoid" id="A0A2I0M219"/>